<sequence>MPGIGLLTRLRTLAATPVPQPCDQAACARCRHRDNERGTLERRIPGLVVFSSGYGASAAESRLCRLHDRLTAPGDSCAEFSPRD</sequence>
<reference evidence="1 2" key="1">
    <citation type="submission" date="2018-11" db="EMBL/GenBank/DDBJ databases">
        <title>Paraburkholderia sp. DHOA04, isolated from soil.</title>
        <authorList>
            <person name="Gao Z.-H."/>
            <person name="Qiu L.-H."/>
            <person name="Fu J.-C."/>
        </authorList>
    </citation>
    <scope>NUCLEOTIDE SEQUENCE [LARGE SCALE GENOMIC DNA]</scope>
    <source>
        <strain evidence="1 2">DHOA04</strain>
    </source>
</reference>
<evidence type="ECO:0000313" key="2">
    <source>
        <dbReference type="Proteomes" id="UP000272778"/>
    </source>
</evidence>
<evidence type="ECO:0000313" key="1">
    <source>
        <dbReference type="EMBL" id="RQH07159.1"/>
    </source>
</evidence>
<dbReference type="OrthoDB" id="1495534at2"/>
<dbReference type="AlphaFoldDB" id="A0A3N6MU23"/>
<gene>
    <name evidence="1" type="ORF">D1Y85_10060</name>
</gene>
<comment type="caution">
    <text evidence="1">The sequence shown here is derived from an EMBL/GenBank/DDBJ whole genome shotgun (WGS) entry which is preliminary data.</text>
</comment>
<protein>
    <submittedName>
        <fullName evidence="1">Uncharacterized protein</fullName>
    </submittedName>
</protein>
<organism evidence="1 2">
    <name type="scientific">Paraburkholderia dinghuensis</name>
    <dbReference type="NCBI Taxonomy" id="2305225"/>
    <lineage>
        <taxon>Bacteria</taxon>
        <taxon>Pseudomonadati</taxon>
        <taxon>Pseudomonadota</taxon>
        <taxon>Betaproteobacteria</taxon>
        <taxon>Burkholderiales</taxon>
        <taxon>Burkholderiaceae</taxon>
        <taxon>Paraburkholderia</taxon>
    </lineage>
</organism>
<keyword evidence="2" id="KW-1185">Reference proteome</keyword>
<dbReference type="Proteomes" id="UP000272778">
    <property type="component" value="Unassembled WGS sequence"/>
</dbReference>
<dbReference type="EMBL" id="RQIS01000006">
    <property type="protein sequence ID" value="RQH07159.1"/>
    <property type="molecule type" value="Genomic_DNA"/>
</dbReference>
<proteinExistence type="predicted"/>
<name>A0A3N6MU23_9BURK</name>
<accession>A0A3N6MU23</accession>